<evidence type="ECO:0000259" key="1">
    <source>
        <dbReference type="Pfam" id="PF04273"/>
    </source>
</evidence>
<dbReference type="GO" id="GO:0016740">
    <property type="term" value="F:transferase activity"/>
    <property type="evidence" value="ECO:0007669"/>
    <property type="project" value="UniProtKB-KW"/>
</dbReference>
<dbReference type="Gene3D" id="3.90.190.10">
    <property type="entry name" value="Protein tyrosine phosphatase superfamily"/>
    <property type="match status" value="1"/>
</dbReference>
<dbReference type="NCBIfam" id="TIGR01244">
    <property type="entry name" value="TIGR01244 family sulfur transferase"/>
    <property type="match status" value="1"/>
</dbReference>
<dbReference type="RefSeq" id="WP_263952799.1">
    <property type="nucleotide sequence ID" value="NZ_JAOYFC010000001.1"/>
</dbReference>
<reference evidence="2" key="1">
    <citation type="submission" date="2022-10" db="EMBL/GenBank/DDBJ databases">
        <authorList>
            <person name="Yue Y."/>
        </authorList>
    </citation>
    <scope>NUCLEOTIDE SEQUENCE</scope>
    <source>
        <strain evidence="2">Z654</strain>
    </source>
</reference>
<comment type="caution">
    <text evidence="2">The sequence shown here is derived from an EMBL/GenBank/DDBJ whole genome shotgun (WGS) entry which is preliminary data.</text>
</comment>
<evidence type="ECO:0000313" key="3">
    <source>
        <dbReference type="Proteomes" id="UP001208041"/>
    </source>
</evidence>
<dbReference type="AlphaFoldDB" id="A0AAE3IXS4"/>
<dbReference type="InterPro" id="IPR029021">
    <property type="entry name" value="Prot-tyrosine_phosphatase-like"/>
</dbReference>
<proteinExistence type="predicted"/>
<dbReference type="InterPro" id="IPR005939">
    <property type="entry name" value="BLH_phosphatase-like"/>
</dbReference>
<dbReference type="GO" id="GO:0016787">
    <property type="term" value="F:hydrolase activity"/>
    <property type="evidence" value="ECO:0007669"/>
    <property type="project" value="InterPro"/>
</dbReference>
<feature type="domain" description="Beta-lactamase hydrolase-like protein phosphatase-like" evidence="1">
    <location>
        <begin position="5"/>
        <end position="109"/>
    </location>
</feature>
<protein>
    <submittedName>
        <fullName evidence="2">TIGR01244 family sulfur transferase</fullName>
    </submittedName>
</protein>
<keyword evidence="3" id="KW-1185">Reference proteome</keyword>
<accession>A0AAE3IXS4</accession>
<dbReference type="Pfam" id="PF04273">
    <property type="entry name" value="BLH_phosphatase"/>
    <property type="match status" value="1"/>
</dbReference>
<sequence>MEMTQLAPNVFVGAQISEGDLQRLASLGFTDVICNRPDAELPVGPTSQGLQAAAATLGIAFHYLPITPGEAFTAQADSLHRLAAQPDVKVFAYCRSGARSANAWSLAQSKQSAAQA</sequence>
<organism evidence="2 3">
    <name type="scientific">Halocynthiibacter halioticoli</name>
    <dbReference type="NCBI Taxonomy" id="2986804"/>
    <lineage>
        <taxon>Bacteria</taxon>
        <taxon>Pseudomonadati</taxon>
        <taxon>Pseudomonadota</taxon>
        <taxon>Alphaproteobacteria</taxon>
        <taxon>Rhodobacterales</taxon>
        <taxon>Paracoccaceae</taxon>
        <taxon>Halocynthiibacter</taxon>
    </lineage>
</organism>
<dbReference type="EMBL" id="JAOYFC010000001">
    <property type="protein sequence ID" value="MCV6823974.1"/>
    <property type="molecule type" value="Genomic_DNA"/>
</dbReference>
<gene>
    <name evidence="2" type="ORF">OH136_05340</name>
</gene>
<keyword evidence="2" id="KW-0808">Transferase</keyword>
<dbReference type="Proteomes" id="UP001208041">
    <property type="component" value="Unassembled WGS sequence"/>
</dbReference>
<evidence type="ECO:0000313" key="2">
    <source>
        <dbReference type="EMBL" id="MCV6823974.1"/>
    </source>
</evidence>
<name>A0AAE3IXS4_9RHOB</name>
<dbReference type="SUPFAM" id="SSF52799">
    <property type="entry name" value="(Phosphotyrosine protein) phosphatases II"/>
    <property type="match status" value="1"/>
</dbReference>